<organism evidence="2 3">
    <name type="scientific">Actinomyces weissii</name>
    <dbReference type="NCBI Taxonomy" id="675090"/>
    <lineage>
        <taxon>Bacteria</taxon>
        <taxon>Bacillati</taxon>
        <taxon>Actinomycetota</taxon>
        <taxon>Actinomycetes</taxon>
        <taxon>Actinomycetales</taxon>
        <taxon>Actinomycetaceae</taxon>
        <taxon>Actinomyces</taxon>
    </lineage>
</organism>
<dbReference type="AlphaFoldDB" id="A0A7T7M8J0"/>
<accession>A0A7T7M8J0</accession>
<gene>
    <name evidence="2" type="ORF">JG540_07480</name>
</gene>
<dbReference type="EMBL" id="CP066802">
    <property type="protein sequence ID" value="QQM66894.1"/>
    <property type="molecule type" value="Genomic_DNA"/>
</dbReference>
<proteinExistence type="predicted"/>
<dbReference type="KEGG" id="awe:JG540_07480"/>
<protein>
    <submittedName>
        <fullName evidence="2">Uncharacterized protein</fullName>
    </submittedName>
</protein>
<feature type="region of interest" description="Disordered" evidence="1">
    <location>
        <begin position="67"/>
        <end position="90"/>
    </location>
</feature>
<evidence type="ECO:0000256" key="1">
    <source>
        <dbReference type="SAM" id="MobiDB-lite"/>
    </source>
</evidence>
<reference evidence="2 3" key="1">
    <citation type="submission" date="2020-12" db="EMBL/GenBank/DDBJ databases">
        <authorList>
            <person name="Zhou J."/>
        </authorList>
    </citation>
    <scope>NUCLEOTIDE SEQUENCE [LARGE SCALE GENOMIC DNA]</scope>
    <source>
        <strain evidence="2 3">CCUG 61299</strain>
    </source>
</reference>
<evidence type="ECO:0000313" key="3">
    <source>
        <dbReference type="Proteomes" id="UP000595895"/>
    </source>
</evidence>
<evidence type="ECO:0000313" key="2">
    <source>
        <dbReference type="EMBL" id="QQM66894.1"/>
    </source>
</evidence>
<sequence length="90" mass="10089">MAKRLRKTLPKDWKHLCETASVEELKEVLSGCQVGAVDDRFSSHTAWMLSCTPVEVVEWLVRERGAHRRAPPGGHPDRPGLRVLPPALQP</sequence>
<dbReference type="Proteomes" id="UP000595895">
    <property type="component" value="Chromosome"/>
</dbReference>
<keyword evidence="3" id="KW-1185">Reference proteome</keyword>
<name>A0A7T7M8J0_9ACTO</name>